<dbReference type="GO" id="GO:0042597">
    <property type="term" value="C:periplasmic space"/>
    <property type="evidence" value="ECO:0007669"/>
    <property type="project" value="UniProtKB-SubCell"/>
</dbReference>
<evidence type="ECO:0000256" key="2">
    <source>
        <dbReference type="ARBA" id="ARBA00022679"/>
    </source>
</evidence>
<keyword evidence="4" id="KW-0574">Periplasm</keyword>
<protein>
    <recommendedName>
        <fullName evidence="5">AlgX/AlgJ SGNH hydrolase-like domain-containing protein</fullName>
    </recommendedName>
</protein>
<accession>A0A381V299</accession>
<evidence type="ECO:0000256" key="4">
    <source>
        <dbReference type="ARBA" id="ARBA00022764"/>
    </source>
</evidence>
<reference evidence="6" key="1">
    <citation type="submission" date="2018-05" db="EMBL/GenBank/DDBJ databases">
        <authorList>
            <person name="Lanie J.A."/>
            <person name="Ng W.-L."/>
            <person name="Kazmierczak K.M."/>
            <person name="Andrzejewski T.M."/>
            <person name="Davidsen T.M."/>
            <person name="Wayne K.J."/>
            <person name="Tettelin H."/>
            <person name="Glass J.I."/>
            <person name="Rusch D."/>
            <person name="Podicherti R."/>
            <person name="Tsui H.-C.T."/>
            <person name="Winkler M.E."/>
        </authorList>
    </citation>
    <scope>NUCLEOTIDE SEQUENCE</scope>
</reference>
<dbReference type="InterPro" id="IPR031811">
    <property type="entry name" value="ALGX/ALGJ_SGNH-like"/>
</dbReference>
<evidence type="ECO:0000256" key="1">
    <source>
        <dbReference type="ARBA" id="ARBA00004418"/>
    </source>
</evidence>
<evidence type="ECO:0000259" key="5">
    <source>
        <dbReference type="Pfam" id="PF16822"/>
    </source>
</evidence>
<keyword evidence="2" id="KW-0808">Transferase</keyword>
<feature type="domain" description="AlgX/AlgJ SGNH hydrolase-like" evidence="5">
    <location>
        <begin position="252"/>
        <end position="384"/>
    </location>
</feature>
<keyword evidence="3" id="KW-0732">Signal</keyword>
<evidence type="ECO:0000256" key="3">
    <source>
        <dbReference type="ARBA" id="ARBA00022729"/>
    </source>
</evidence>
<proteinExistence type="predicted"/>
<dbReference type="CDD" id="cd00229">
    <property type="entry name" value="SGNH_hydrolase"/>
    <property type="match status" value="1"/>
</dbReference>
<comment type="subcellular location">
    <subcellularLocation>
        <location evidence="1">Periplasm</location>
    </subcellularLocation>
</comment>
<organism evidence="6">
    <name type="scientific">marine metagenome</name>
    <dbReference type="NCBI Taxonomy" id="408172"/>
    <lineage>
        <taxon>unclassified sequences</taxon>
        <taxon>metagenomes</taxon>
        <taxon>ecological metagenomes</taxon>
    </lineage>
</organism>
<name>A0A381V299_9ZZZZ</name>
<dbReference type="EMBL" id="UINC01007669">
    <property type="protein sequence ID" value="SVA34526.1"/>
    <property type="molecule type" value="Genomic_DNA"/>
</dbReference>
<gene>
    <name evidence="6" type="ORF">METZ01_LOCUS87380</name>
</gene>
<dbReference type="Gene3D" id="3.40.50.1110">
    <property type="entry name" value="SGNH hydrolase"/>
    <property type="match status" value="1"/>
</dbReference>
<dbReference type="Pfam" id="PF16822">
    <property type="entry name" value="ALGX"/>
    <property type="match status" value="1"/>
</dbReference>
<sequence>MDKHFKSPRSHGILTSCLLLLGSILVFCLASEGVIRAYQKWEQAGSIVPVRTTADSLLGWKPIGGLEERAYLRGNFDVIERTNPAGLRSDREYGAKPEGTVRLLLIGDSSFYGPGVEFEDTFGQQLEHLLQGKKTPVRFETVNAGVPGYDTWQEWQWLERIGPVLDPDFVLVGVSIGHDFHANAQRVEVNRKAIAAQEKEFYAPDAHRIRAPVPFKQMLAEHSASYRFFRERYHQLLRMIQVRKKPEIGNTWWLDLYRKDLPPDKTLGYAYTDTTLTRIAEWSDRHGVGLALMLIPEKGQVMPWYWEQTIGDMIVFDADTFDLSKPNRWLHDLGQRAEVPVIDLLPYFKAVENPDALYFDQDPHWTSYGQQVAAESVVPFLLTQLLLQYGE</sequence>
<dbReference type="SUPFAM" id="SSF52266">
    <property type="entry name" value="SGNH hydrolase"/>
    <property type="match status" value="1"/>
</dbReference>
<dbReference type="GO" id="GO:0016740">
    <property type="term" value="F:transferase activity"/>
    <property type="evidence" value="ECO:0007669"/>
    <property type="project" value="UniProtKB-KW"/>
</dbReference>
<dbReference type="InterPro" id="IPR036514">
    <property type="entry name" value="SGNH_hydro_sf"/>
</dbReference>
<dbReference type="AlphaFoldDB" id="A0A381V299"/>
<evidence type="ECO:0000313" key="6">
    <source>
        <dbReference type="EMBL" id="SVA34526.1"/>
    </source>
</evidence>